<dbReference type="AlphaFoldDB" id="A0AAN8Z480"/>
<gene>
    <name evidence="1" type="ORF">RJ641_010367</name>
</gene>
<accession>A0AAN8Z480</accession>
<organism evidence="1 2">
    <name type="scientific">Dillenia turbinata</name>
    <dbReference type="NCBI Taxonomy" id="194707"/>
    <lineage>
        <taxon>Eukaryota</taxon>
        <taxon>Viridiplantae</taxon>
        <taxon>Streptophyta</taxon>
        <taxon>Embryophyta</taxon>
        <taxon>Tracheophyta</taxon>
        <taxon>Spermatophyta</taxon>
        <taxon>Magnoliopsida</taxon>
        <taxon>eudicotyledons</taxon>
        <taxon>Gunneridae</taxon>
        <taxon>Pentapetalae</taxon>
        <taxon>Dilleniales</taxon>
        <taxon>Dilleniaceae</taxon>
        <taxon>Dillenia</taxon>
    </lineage>
</organism>
<keyword evidence="2" id="KW-1185">Reference proteome</keyword>
<evidence type="ECO:0000313" key="1">
    <source>
        <dbReference type="EMBL" id="KAK6924167.1"/>
    </source>
</evidence>
<dbReference type="EMBL" id="JBAMMX010000017">
    <property type="protein sequence ID" value="KAK6924167.1"/>
    <property type="molecule type" value="Genomic_DNA"/>
</dbReference>
<protein>
    <submittedName>
        <fullName evidence="1">Uncharacterized protein</fullName>
    </submittedName>
</protein>
<evidence type="ECO:0000313" key="2">
    <source>
        <dbReference type="Proteomes" id="UP001370490"/>
    </source>
</evidence>
<name>A0AAN8Z480_9MAGN</name>
<reference evidence="1 2" key="1">
    <citation type="submission" date="2023-12" db="EMBL/GenBank/DDBJ databases">
        <title>A high-quality genome assembly for Dillenia turbinata (Dilleniales).</title>
        <authorList>
            <person name="Chanderbali A."/>
        </authorList>
    </citation>
    <scope>NUCLEOTIDE SEQUENCE [LARGE SCALE GENOMIC DNA]</scope>
    <source>
        <strain evidence="1">LSX21</strain>
        <tissue evidence="1">Leaf</tissue>
    </source>
</reference>
<dbReference type="Proteomes" id="UP001370490">
    <property type="component" value="Unassembled WGS sequence"/>
</dbReference>
<comment type="caution">
    <text evidence="1">The sequence shown here is derived from an EMBL/GenBank/DDBJ whole genome shotgun (WGS) entry which is preliminary data.</text>
</comment>
<proteinExistence type="predicted"/>
<sequence>MASKPASILCQAKPAFNQTAGFPSLKSKIRSPIVPDSHSNLSPNVGPPENSSHCCFRGFGNKEEYFIGDIHFSSENSRRRRRRKALSNVHCEKRSCFTPHKDRNGWMKNSKMLVYAGNICQSDDEPAETFSFNKQTQTPLHGGSLIHSKTKGNILSQVAEIYGARKENESRDIGRIVSEAWDWHNADDVRGISDFLG</sequence>